<feature type="transmembrane region" description="Helical" evidence="1">
    <location>
        <begin position="205"/>
        <end position="221"/>
    </location>
</feature>
<accession>A0A0C5UZV5</accession>
<dbReference type="STRING" id="1445510.YC6258_00780"/>
<evidence type="ECO:0000313" key="4">
    <source>
        <dbReference type="Proteomes" id="UP000032266"/>
    </source>
</evidence>
<keyword evidence="4" id="KW-1185">Reference proteome</keyword>
<dbReference type="EMBL" id="CP007142">
    <property type="protein sequence ID" value="AJQ92830.1"/>
    <property type="molecule type" value="Genomic_DNA"/>
</dbReference>
<dbReference type="InterPro" id="IPR052734">
    <property type="entry name" value="Nod_factor_acetyltransferase"/>
</dbReference>
<keyword evidence="3" id="KW-0808">Transferase</keyword>
<feature type="transmembrane region" description="Helical" evidence="1">
    <location>
        <begin position="261"/>
        <end position="278"/>
    </location>
</feature>
<feature type="transmembrane region" description="Helical" evidence="1">
    <location>
        <begin position="7"/>
        <end position="28"/>
    </location>
</feature>
<name>A0A0C5UZV5_9GAMM</name>
<feature type="transmembrane region" description="Helical" evidence="1">
    <location>
        <begin position="152"/>
        <end position="169"/>
    </location>
</feature>
<evidence type="ECO:0000256" key="1">
    <source>
        <dbReference type="SAM" id="Phobius"/>
    </source>
</evidence>
<dbReference type="RefSeq" id="WP_044615802.1">
    <property type="nucleotide sequence ID" value="NZ_CP007142.1"/>
</dbReference>
<feature type="transmembrane region" description="Helical" evidence="1">
    <location>
        <begin position="233"/>
        <end position="254"/>
    </location>
</feature>
<feature type="transmembrane region" description="Helical" evidence="1">
    <location>
        <begin position="298"/>
        <end position="317"/>
    </location>
</feature>
<keyword evidence="1" id="KW-1133">Transmembrane helix</keyword>
<dbReference type="Proteomes" id="UP000032266">
    <property type="component" value="Chromosome"/>
</dbReference>
<dbReference type="OrthoDB" id="9814956at2"/>
<feature type="transmembrane region" description="Helical" evidence="1">
    <location>
        <begin position="127"/>
        <end position="145"/>
    </location>
</feature>
<dbReference type="PATRIC" id="fig|1445510.3.peg.764"/>
<proteinExistence type="predicted"/>
<gene>
    <name evidence="3" type="ORF">YC6258_00780</name>
</gene>
<feature type="domain" description="Acyltransferase 3" evidence="2">
    <location>
        <begin position="6"/>
        <end position="313"/>
    </location>
</feature>
<reference evidence="3 4" key="1">
    <citation type="submission" date="2014-01" db="EMBL/GenBank/DDBJ databases">
        <title>Full genme sequencing of cellulolytic bacterium Gynuella sunshinyii YC6258T gen. nov., sp. nov.</title>
        <authorList>
            <person name="Khan H."/>
            <person name="Chung E.J."/>
            <person name="Chung Y.R."/>
        </authorList>
    </citation>
    <scope>NUCLEOTIDE SEQUENCE [LARGE SCALE GENOMIC DNA]</scope>
    <source>
        <strain evidence="3 4">YC6258</strain>
    </source>
</reference>
<sequence length="353" mass="40055">MESRTYWVDYAKAIGILLVVYGHVARGLENGGIVIPEQLFGAYQLTDSIVYSFHMPLFFFLSGLFFQHSFSKRGGGQLVLSKIDTVFYPYVLWSIIQGCTEVLLSHYTNGDLTLSRVFTLLWSPRAQFWFLYALFFVFVAASLIFSLVPEKFTLVIFILAVLANIFRSHMPPDIISTYISRHFVFFAFGIIFSQYFRADRLASPFMLLMMLAAFIGSQYLYHRYLLLHEAKTVFSLLLALVSIMAVVSLSAFLARKYYRTLAYLGYASMAIYLMHTLAGSGTRVILKSFLGVTDLSVHLLLGNIMAVLGPIIALRIIDHYNIPYLLSAPISRWLKLSYRKIVPTSKPSVPPSE</sequence>
<dbReference type="HOGENOM" id="CLU_023915_6_0_6"/>
<keyword evidence="1" id="KW-0472">Membrane</keyword>
<dbReference type="PANTHER" id="PTHR37312:SF1">
    <property type="entry name" value="MEMBRANE-BOUND ACYLTRANSFERASE YKRP-RELATED"/>
    <property type="match status" value="1"/>
</dbReference>
<dbReference type="AlphaFoldDB" id="A0A0C5UZV5"/>
<feature type="transmembrane region" description="Helical" evidence="1">
    <location>
        <begin position="48"/>
        <end position="66"/>
    </location>
</feature>
<dbReference type="KEGG" id="gsn:YC6258_00780"/>
<keyword evidence="1" id="KW-0812">Transmembrane</keyword>
<protein>
    <submittedName>
        <fullName evidence="3">Fucose 4-O-acetylase and related acetyltransferase</fullName>
    </submittedName>
</protein>
<evidence type="ECO:0000259" key="2">
    <source>
        <dbReference type="Pfam" id="PF01757"/>
    </source>
</evidence>
<evidence type="ECO:0000313" key="3">
    <source>
        <dbReference type="EMBL" id="AJQ92830.1"/>
    </source>
</evidence>
<feature type="transmembrane region" description="Helical" evidence="1">
    <location>
        <begin position="87"/>
        <end position="107"/>
    </location>
</feature>
<organism evidence="3 4">
    <name type="scientific">Gynuella sunshinyii YC6258</name>
    <dbReference type="NCBI Taxonomy" id="1445510"/>
    <lineage>
        <taxon>Bacteria</taxon>
        <taxon>Pseudomonadati</taxon>
        <taxon>Pseudomonadota</taxon>
        <taxon>Gammaproteobacteria</taxon>
        <taxon>Oceanospirillales</taxon>
        <taxon>Saccharospirillaceae</taxon>
        <taxon>Gynuella</taxon>
    </lineage>
</organism>
<dbReference type="GO" id="GO:0016747">
    <property type="term" value="F:acyltransferase activity, transferring groups other than amino-acyl groups"/>
    <property type="evidence" value="ECO:0007669"/>
    <property type="project" value="InterPro"/>
</dbReference>
<feature type="transmembrane region" description="Helical" evidence="1">
    <location>
        <begin position="175"/>
        <end position="193"/>
    </location>
</feature>
<dbReference type="PANTHER" id="PTHR37312">
    <property type="entry name" value="MEMBRANE-BOUND ACYLTRANSFERASE YKRP-RELATED"/>
    <property type="match status" value="1"/>
</dbReference>
<dbReference type="InterPro" id="IPR002656">
    <property type="entry name" value="Acyl_transf_3_dom"/>
</dbReference>
<dbReference type="Pfam" id="PF01757">
    <property type="entry name" value="Acyl_transf_3"/>
    <property type="match status" value="1"/>
</dbReference>